<keyword evidence="3" id="KW-1185">Reference proteome</keyword>
<comment type="caution">
    <text evidence="1">The sequence shown here is derived from an EMBL/GenBank/DDBJ whole genome shotgun (WGS) entry which is preliminary data.</text>
</comment>
<sequence length="33" mass="3344">MKLSRIALAMLVAAPLAAANAGITVTPLMLGYT</sequence>
<dbReference type="Proteomes" id="UP001168902">
    <property type="component" value="Unassembled WGS sequence"/>
</dbReference>
<accession>A0ABT8UZZ9</accession>
<name>A0ABT8UZZ9_9GAMM</name>
<reference evidence="1 3" key="1">
    <citation type="submission" date="2023-07" db="EMBL/GenBank/DDBJ databases">
        <title>A novel proteolytic Acinetobacter species.</title>
        <authorList>
            <person name="Nemec A."/>
            <person name="Radolfova-Krizova L."/>
        </authorList>
    </citation>
    <scope>NUCLEOTIDE SEQUENCE [LARGE SCALE GENOMIC DNA]</scope>
    <source>
        <strain evidence="1 3">NIPH 1865</strain>
    </source>
</reference>
<feature type="non-terminal residue" evidence="1">
    <location>
        <position position="33"/>
    </location>
</feature>
<dbReference type="EMBL" id="JAUMJH010000128">
    <property type="protein sequence ID" value="MDO3659236.1"/>
    <property type="molecule type" value="Genomic_DNA"/>
</dbReference>
<evidence type="ECO:0000313" key="3">
    <source>
        <dbReference type="Proteomes" id="UP001168902"/>
    </source>
</evidence>
<evidence type="ECO:0000313" key="1">
    <source>
        <dbReference type="EMBL" id="MDO3657526.1"/>
    </source>
</evidence>
<protein>
    <submittedName>
        <fullName evidence="1">Uncharacterized protein</fullName>
    </submittedName>
</protein>
<proteinExistence type="predicted"/>
<gene>
    <name evidence="1" type="ORF">Q3V53_09980</name>
    <name evidence="2" type="ORF">Q3V53_19155</name>
</gene>
<dbReference type="RefSeq" id="WP_302897523.1">
    <property type="nucleotide sequence ID" value="NZ_JAUMJH010000021.1"/>
</dbReference>
<organism evidence="1 3">
    <name type="scientific">Acinetobacter genomosp. 15BJ</name>
    <dbReference type="NCBI Taxonomy" id="106651"/>
    <lineage>
        <taxon>Bacteria</taxon>
        <taxon>Pseudomonadati</taxon>
        <taxon>Pseudomonadota</taxon>
        <taxon>Gammaproteobacteria</taxon>
        <taxon>Moraxellales</taxon>
        <taxon>Moraxellaceae</taxon>
        <taxon>Acinetobacter</taxon>
    </lineage>
</organism>
<dbReference type="EMBL" id="JAUMJH010000021">
    <property type="protein sequence ID" value="MDO3657526.1"/>
    <property type="molecule type" value="Genomic_DNA"/>
</dbReference>
<evidence type="ECO:0000313" key="2">
    <source>
        <dbReference type="EMBL" id="MDO3659236.1"/>
    </source>
</evidence>